<feature type="transmembrane region" description="Helical" evidence="7">
    <location>
        <begin position="816"/>
        <end position="837"/>
    </location>
</feature>
<evidence type="ECO:0000256" key="5">
    <source>
        <dbReference type="ARBA" id="ARBA00022989"/>
    </source>
</evidence>
<feature type="transmembrane region" description="Helical" evidence="7">
    <location>
        <begin position="858"/>
        <end position="881"/>
    </location>
</feature>
<dbReference type="Pfam" id="PF03176">
    <property type="entry name" value="MMPL"/>
    <property type="match status" value="2"/>
</dbReference>
<keyword evidence="10" id="KW-1185">Reference proteome</keyword>
<feature type="domain" description="Membrane transport protein MMPL" evidence="8">
    <location>
        <begin position="598"/>
        <end position="932"/>
    </location>
</feature>
<evidence type="ECO:0000256" key="2">
    <source>
        <dbReference type="ARBA" id="ARBA00010157"/>
    </source>
</evidence>
<evidence type="ECO:0000256" key="7">
    <source>
        <dbReference type="SAM" id="Phobius"/>
    </source>
</evidence>
<feature type="transmembrane region" description="Helical" evidence="7">
    <location>
        <begin position="785"/>
        <end position="810"/>
    </location>
</feature>
<gene>
    <name evidence="9" type="primary">mmpL6_1</name>
    <name evidence="9" type="ORF">MAUB_09130</name>
</gene>
<evidence type="ECO:0000313" key="9">
    <source>
        <dbReference type="EMBL" id="BBX83040.1"/>
    </source>
</evidence>
<dbReference type="Proteomes" id="UP000465609">
    <property type="component" value="Chromosome"/>
</dbReference>
<keyword evidence="5 7" id="KW-1133">Transmembrane helix</keyword>
<feature type="transmembrane region" description="Helical" evidence="7">
    <location>
        <begin position="324"/>
        <end position="352"/>
    </location>
</feature>
<dbReference type="PANTHER" id="PTHR33406">
    <property type="entry name" value="MEMBRANE PROTEIN MJ1562-RELATED"/>
    <property type="match status" value="1"/>
</dbReference>
<comment type="similarity">
    <text evidence="2">Belongs to the resistance-nodulation-cell division (RND) (TC 2.A.6) family. MmpL subfamily.</text>
</comment>
<dbReference type="InterPro" id="IPR050545">
    <property type="entry name" value="Mycobact_MmpL"/>
</dbReference>
<dbReference type="SUPFAM" id="SSF82866">
    <property type="entry name" value="Multidrug efflux transporter AcrB transmembrane domain"/>
    <property type="match status" value="2"/>
</dbReference>
<protein>
    <submittedName>
        <fullName evidence="9">Membrane protein</fullName>
    </submittedName>
</protein>
<keyword evidence="3" id="KW-1003">Cell membrane</keyword>
<evidence type="ECO:0000256" key="6">
    <source>
        <dbReference type="ARBA" id="ARBA00023136"/>
    </source>
</evidence>
<organism evidence="9 10">
    <name type="scientific">Mycolicibacterium aubagnense</name>
    <dbReference type="NCBI Taxonomy" id="319707"/>
    <lineage>
        <taxon>Bacteria</taxon>
        <taxon>Bacillati</taxon>
        <taxon>Actinomycetota</taxon>
        <taxon>Actinomycetes</taxon>
        <taxon>Mycobacteriales</taxon>
        <taxon>Mycobacteriaceae</taxon>
        <taxon>Mycolicibacterium</taxon>
    </lineage>
</organism>
<feature type="transmembrane region" description="Helical" evidence="7">
    <location>
        <begin position="291"/>
        <end position="312"/>
    </location>
</feature>
<feature type="transmembrane region" description="Helical" evidence="7">
    <location>
        <begin position="373"/>
        <end position="395"/>
    </location>
</feature>
<name>A0ABN5YPZ9_9MYCO</name>
<evidence type="ECO:0000256" key="4">
    <source>
        <dbReference type="ARBA" id="ARBA00022692"/>
    </source>
</evidence>
<keyword evidence="4 7" id="KW-0812">Transmembrane</keyword>
<feature type="transmembrane region" description="Helical" evidence="7">
    <location>
        <begin position="756"/>
        <end position="778"/>
    </location>
</feature>
<evidence type="ECO:0000259" key="8">
    <source>
        <dbReference type="Pfam" id="PF03176"/>
    </source>
</evidence>
<reference evidence="9 10" key="1">
    <citation type="journal article" date="2019" name="Emerg. Microbes Infect.">
        <title>Comprehensive subspecies identification of 175 nontuberculous mycobacteria species based on 7547 genomic profiles.</title>
        <authorList>
            <person name="Matsumoto Y."/>
            <person name="Kinjo T."/>
            <person name="Motooka D."/>
            <person name="Nabeya D."/>
            <person name="Jung N."/>
            <person name="Uechi K."/>
            <person name="Horii T."/>
            <person name="Iida T."/>
            <person name="Fujita J."/>
            <person name="Nakamura S."/>
        </authorList>
    </citation>
    <scope>NUCLEOTIDE SEQUENCE [LARGE SCALE GENOMIC DNA]</scope>
    <source>
        <strain evidence="9 10">JCM 15296</strain>
    </source>
</reference>
<dbReference type="NCBIfam" id="TIGR00833">
    <property type="entry name" value="actII"/>
    <property type="match status" value="1"/>
</dbReference>
<evidence type="ECO:0000313" key="10">
    <source>
        <dbReference type="Proteomes" id="UP000465609"/>
    </source>
</evidence>
<dbReference type="InterPro" id="IPR004707">
    <property type="entry name" value="MmpL_fam"/>
</dbReference>
<feature type="domain" description="Membrane transport protein MMPL" evidence="8">
    <location>
        <begin position="51"/>
        <end position="377"/>
    </location>
</feature>
<keyword evidence="6 7" id="KW-0472">Membrane</keyword>
<dbReference type="PANTHER" id="PTHR33406:SF6">
    <property type="entry name" value="MEMBRANE PROTEIN YDGH-RELATED"/>
    <property type="match status" value="1"/>
</dbReference>
<feature type="transmembrane region" description="Helical" evidence="7">
    <location>
        <begin position="248"/>
        <end position="270"/>
    </location>
</feature>
<accession>A0ABN5YPZ9</accession>
<proteinExistence type="inferred from homology"/>
<comment type="subcellular location">
    <subcellularLocation>
        <location evidence="1">Cell membrane</location>
        <topology evidence="1">Multi-pass membrane protein</topology>
    </subcellularLocation>
</comment>
<sequence length="1066" mass="114142">MEDPVQPSRVARNIRRFAVPIAVFWVAVAALTNVLVPTLEIVGARHTVAQSSPDSPSLKAMKHIGKVFGEFDSDSNAMIVLEGDQPLGADAHAFYATLVKKLAADPHVEHVQDFWGDPLTAAGSQSKDGKAALVQLYLVGNQGESTSNESVDAIRKIVADTPPPPGVKACVTGAAPLTTDTFEIGSSENILITGVTFAVIGVMLLVVYRSLVTMILMLMTVMVELSAARGVVAALANSGIISLSTYTTNLLTLLAIAAGADYVIFVVGRYQEARSAGEDRETAYYTMFRGVIHVIVGSGLTIAGAVACLSFTRLPYFQSLGVPAALGVLVALAAALTLGPAMLVMASHFGLLEPKHATRTRGWRRIGTVIVRWPVPVLVASIAMALIGLLALPGYKTDFDARPYVPATSPAAVGYTAAERHFSEARLNPELLMIESDHDMRNPADMIVLERVAKAVLHTPGIALVQSITRPLGTPITHSSIPFQISASSASTIMNLSYQQARAQDILKQIDQTSKSIDILQRQLVLQHQSAAATDDQTKAFHDAVDTINQVRDNLANFDDFFRPLRNYFYWEPHCFDIPSCAALRSVFDSVDGVSELADKFATITASLDKLNALQPQLEALIPPQLAVQQANRDLLRSNYATTAGIDAQTAEALKTATALGKAFDDAKNDDSFYLPPEAFDNPDFQRGLKLFMSPDGHAARMTITHEGKPAAPEGISHIDPLRNAAFDALKATPLADAKIYIAGTAATYKDIQGGAIYDLMIAALAGMSLILLIMVFITRSLIAALVIVGTVALSLGASMGLSILVWQYIFGIQLYWVIVPLAIMLLLAVGADYNLLLISRFKEELHAGLKTGNIRAMAGTGGVVTAAGLVFAATMSSFIVSDLVMLGQLGTTIGLGLLFDTLIVRSFMTPSIATLLGRWFWWPLNVRTRPASQMLQPYGSRISVRHLPRRYRQAQSGLILSGAAPGHAHCGRLPTGRGASGPELVDAVEDVIECRFQRGGVAANLREQHPAFDRSQQHGRQAVGVRLAAQPELANSIGGRRAADTEKAASDLSETASDLLLHLSG</sequence>
<evidence type="ECO:0000256" key="1">
    <source>
        <dbReference type="ARBA" id="ARBA00004651"/>
    </source>
</evidence>
<dbReference type="EMBL" id="AP022577">
    <property type="protein sequence ID" value="BBX83040.1"/>
    <property type="molecule type" value="Genomic_DNA"/>
</dbReference>
<dbReference type="InterPro" id="IPR004869">
    <property type="entry name" value="MMPL_dom"/>
</dbReference>
<feature type="transmembrane region" description="Helical" evidence="7">
    <location>
        <begin position="190"/>
        <end position="208"/>
    </location>
</feature>
<dbReference type="Gene3D" id="1.20.1640.10">
    <property type="entry name" value="Multidrug efflux transporter AcrB transmembrane domain"/>
    <property type="match status" value="2"/>
</dbReference>
<feature type="transmembrane region" description="Helical" evidence="7">
    <location>
        <begin position="215"/>
        <end position="236"/>
    </location>
</feature>
<evidence type="ECO:0000256" key="3">
    <source>
        <dbReference type="ARBA" id="ARBA00022475"/>
    </source>
</evidence>
<feature type="transmembrane region" description="Helical" evidence="7">
    <location>
        <begin position="17"/>
        <end position="36"/>
    </location>
</feature>